<dbReference type="VEuPathDB" id="FungiDB:VP01_1878g8"/>
<evidence type="ECO:0000313" key="1">
    <source>
        <dbReference type="EMBL" id="KNZ58687.1"/>
    </source>
</evidence>
<sequence>MALVRTQIVHLIKTDIKNGSIHKELRTILQCKHDRGSIWEGAKYAPDVCMTRPRNGQDPTPVPYFPLAN</sequence>
<dbReference type="Proteomes" id="UP000037035">
    <property type="component" value="Unassembled WGS sequence"/>
</dbReference>
<comment type="caution">
    <text evidence="1">The sequence shown here is derived from an EMBL/GenBank/DDBJ whole genome shotgun (WGS) entry which is preliminary data.</text>
</comment>
<proteinExistence type="predicted"/>
<name>A0A0L6VDM8_9BASI</name>
<dbReference type="AlphaFoldDB" id="A0A0L6VDM8"/>
<protein>
    <submittedName>
        <fullName evidence="1">Uncharacterized protein</fullName>
    </submittedName>
</protein>
<keyword evidence="2" id="KW-1185">Reference proteome</keyword>
<accession>A0A0L6VDM8</accession>
<gene>
    <name evidence="1" type="ORF">VP01_1878g8</name>
</gene>
<reference evidence="1 2" key="1">
    <citation type="submission" date="2015-08" db="EMBL/GenBank/DDBJ databases">
        <title>Next Generation Sequencing and Analysis of the Genome of Puccinia sorghi L Schw, the Causal Agent of Maize Common Rust.</title>
        <authorList>
            <person name="Rochi L."/>
            <person name="Burguener G."/>
            <person name="Darino M."/>
            <person name="Turjanski A."/>
            <person name="Kreff E."/>
            <person name="Dieguez M.J."/>
            <person name="Sacco F."/>
        </authorList>
    </citation>
    <scope>NUCLEOTIDE SEQUENCE [LARGE SCALE GENOMIC DNA]</scope>
    <source>
        <strain evidence="1 2">RO10H11247</strain>
    </source>
</reference>
<dbReference type="EMBL" id="LAVV01006701">
    <property type="protein sequence ID" value="KNZ58687.1"/>
    <property type="molecule type" value="Genomic_DNA"/>
</dbReference>
<organism evidence="1 2">
    <name type="scientific">Puccinia sorghi</name>
    <dbReference type="NCBI Taxonomy" id="27349"/>
    <lineage>
        <taxon>Eukaryota</taxon>
        <taxon>Fungi</taxon>
        <taxon>Dikarya</taxon>
        <taxon>Basidiomycota</taxon>
        <taxon>Pucciniomycotina</taxon>
        <taxon>Pucciniomycetes</taxon>
        <taxon>Pucciniales</taxon>
        <taxon>Pucciniaceae</taxon>
        <taxon>Puccinia</taxon>
    </lineage>
</organism>
<evidence type="ECO:0000313" key="2">
    <source>
        <dbReference type="Proteomes" id="UP000037035"/>
    </source>
</evidence>